<dbReference type="Proteomes" id="UP001642720">
    <property type="component" value="Unassembled WGS sequence"/>
</dbReference>
<name>A0ABY2GUR0_9HYPO</name>
<evidence type="ECO:0000313" key="2">
    <source>
        <dbReference type="Proteomes" id="UP001642720"/>
    </source>
</evidence>
<organism evidence="1 2">
    <name type="scientific">Trichoderma ghanense</name>
    <dbReference type="NCBI Taxonomy" id="65468"/>
    <lineage>
        <taxon>Eukaryota</taxon>
        <taxon>Fungi</taxon>
        <taxon>Dikarya</taxon>
        <taxon>Ascomycota</taxon>
        <taxon>Pezizomycotina</taxon>
        <taxon>Sordariomycetes</taxon>
        <taxon>Hypocreomycetidae</taxon>
        <taxon>Hypocreales</taxon>
        <taxon>Hypocreaceae</taxon>
        <taxon>Trichoderma</taxon>
    </lineage>
</organism>
<dbReference type="RefSeq" id="XP_073555592.1">
    <property type="nucleotide sequence ID" value="XM_073705812.1"/>
</dbReference>
<sequence>MQQQPRLASRVEKLTLHAPFRDHDPDGFHYTHLPPSIPADGTDLAAFIAIIQGIGPPLCDVWIQELENGTMDAFVMLLLSYVQNITYLRLTGVFARANRLLGMLLRASLCQNLDCRLPQLQFLQDVVFEPEMTPYQRNGSKNTADILPLFYLASVRSVAAEIDNPVIFAWPTYTPKPSQITTLDLKIVREGHLGRILATTKNLKVLKWKWEYEHPLRHESNTNVINLDQITADLTCVQETLESLYLSAIFDDEYWRDSLSVIGSLKGLRNFERLQRLEIPQLFLMGCSPVDNLSGFKDLLPANLRHLTITDDSSWLEGIAWQDRDLFDRLQQWWGEDMHHTPCFHSFSLSLRYTDDQWCAGLGQELSDLGARLGIQIEIFKRLEDL</sequence>
<dbReference type="EMBL" id="PPTA01000014">
    <property type="protein sequence ID" value="TFA99390.1"/>
    <property type="molecule type" value="Genomic_DNA"/>
</dbReference>
<proteinExistence type="predicted"/>
<protein>
    <recommendedName>
        <fullName evidence="3">F-box domain-containing protein</fullName>
    </recommendedName>
</protein>
<dbReference type="GeneID" id="300580262"/>
<keyword evidence="2" id="KW-1185">Reference proteome</keyword>
<comment type="caution">
    <text evidence="1">The sequence shown here is derived from an EMBL/GenBank/DDBJ whole genome shotgun (WGS) entry which is preliminary data.</text>
</comment>
<evidence type="ECO:0000313" key="1">
    <source>
        <dbReference type="EMBL" id="TFA99390.1"/>
    </source>
</evidence>
<gene>
    <name evidence="1" type="ORF">CCMA1212_008695</name>
</gene>
<accession>A0ABY2GUR0</accession>
<evidence type="ECO:0008006" key="3">
    <source>
        <dbReference type="Google" id="ProtNLM"/>
    </source>
</evidence>
<reference evidence="1 2" key="1">
    <citation type="submission" date="2018-01" db="EMBL/GenBank/DDBJ databases">
        <title>Genome characterization of the sugarcane-associated fungus Trichoderma ghanense CCMA-1212 and their application in lignocelulose bioconversion.</title>
        <authorList>
            <person name="Steindorff A.S."/>
            <person name="Mendes T.D."/>
            <person name="Vilela E.S.D."/>
            <person name="Rodrigues D.S."/>
            <person name="Formighieri E.F."/>
            <person name="Melo I.S."/>
            <person name="Favaro L.C.L."/>
        </authorList>
    </citation>
    <scope>NUCLEOTIDE SEQUENCE [LARGE SCALE GENOMIC DNA]</scope>
    <source>
        <strain evidence="1 2">CCMA-1212</strain>
    </source>
</reference>